<name>A0A381T479_9ZZZZ</name>
<protein>
    <recommendedName>
        <fullName evidence="1">tRNA (guanine-N(1)-)-methyltransferase C-terminal domain-containing protein</fullName>
    </recommendedName>
</protein>
<dbReference type="EMBL" id="UINC01003941">
    <property type="protein sequence ID" value="SVA10524.1"/>
    <property type="molecule type" value="Genomic_DNA"/>
</dbReference>
<gene>
    <name evidence="2" type="ORF">METZ01_LOCUS63378</name>
</gene>
<dbReference type="AlphaFoldDB" id="A0A381T479"/>
<sequence length="198" mass="22026">MKQVGEVSNSNIHLALVHFPVYNKSGEVIVSSVTTLDIHDISRTCRTYGVGTFYVITPLKTQQELVERLIGHWLTGYGAEYNPTRKEALLKTVVKNNLNDVIKEITEESQKKLRIIVTGAKKTPQSIGYEALKKELKQEEPSLLVFGTGWGLEKNLIQNADHALLPIEGINGFNHLPVRGAIAIILDRLLGLRESSVD</sequence>
<dbReference type="InterPro" id="IPR019230">
    <property type="entry name" value="RNA_MeTrfase_C_dom"/>
</dbReference>
<dbReference type="Gene3D" id="3.40.1280.10">
    <property type="match status" value="1"/>
</dbReference>
<evidence type="ECO:0000313" key="2">
    <source>
        <dbReference type="EMBL" id="SVA10524.1"/>
    </source>
</evidence>
<dbReference type="CDD" id="cd18085">
    <property type="entry name" value="TM1570-like"/>
    <property type="match status" value="1"/>
</dbReference>
<reference evidence="2" key="1">
    <citation type="submission" date="2018-05" db="EMBL/GenBank/DDBJ databases">
        <authorList>
            <person name="Lanie J.A."/>
            <person name="Ng W.-L."/>
            <person name="Kazmierczak K.M."/>
            <person name="Andrzejewski T.M."/>
            <person name="Davidsen T.M."/>
            <person name="Wayne K.J."/>
            <person name="Tettelin H."/>
            <person name="Glass J.I."/>
            <person name="Rusch D."/>
            <person name="Podicherti R."/>
            <person name="Tsui H.-C.T."/>
            <person name="Winkler M.E."/>
        </authorList>
    </citation>
    <scope>NUCLEOTIDE SEQUENCE</scope>
</reference>
<feature type="domain" description="tRNA (guanine-N(1)-)-methyltransferase C-terminal" evidence="1">
    <location>
        <begin position="11"/>
        <end position="191"/>
    </location>
</feature>
<dbReference type="InterPro" id="IPR029026">
    <property type="entry name" value="tRNA_m1G_MTases_N"/>
</dbReference>
<organism evidence="2">
    <name type="scientific">marine metagenome</name>
    <dbReference type="NCBI Taxonomy" id="408172"/>
    <lineage>
        <taxon>unclassified sequences</taxon>
        <taxon>metagenomes</taxon>
        <taxon>ecological metagenomes</taxon>
    </lineage>
</organism>
<accession>A0A381T479</accession>
<evidence type="ECO:0000259" key="1">
    <source>
        <dbReference type="Pfam" id="PF09936"/>
    </source>
</evidence>
<proteinExistence type="predicted"/>
<dbReference type="Pfam" id="PF09936">
    <property type="entry name" value="Methyltrn_RNA_4"/>
    <property type="match status" value="1"/>
</dbReference>